<reference evidence="1" key="1">
    <citation type="submission" date="2021-05" db="EMBL/GenBank/DDBJ databases">
        <authorList>
            <person name="Alioto T."/>
            <person name="Alioto T."/>
            <person name="Gomez Garrido J."/>
        </authorList>
    </citation>
    <scope>NUCLEOTIDE SEQUENCE</scope>
</reference>
<proteinExistence type="predicted"/>
<dbReference type="AlphaFoldDB" id="A0A8D8YSB9"/>
<accession>A0A8D8YSB9</accession>
<name>A0A8D8YSB9_9HEMI</name>
<protein>
    <submittedName>
        <fullName evidence="1">Uncharacterized protein</fullName>
    </submittedName>
</protein>
<dbReference type="EMBL" id="HBUF01391833">
    <property type="protein sequence ID" value="CAG6734117.1"/>
    <property type="molecule type" value="Transcribed_RNA"/>
</dbReference>
<evidence type="ECO:0000313" key="1">
    <source>
        <dbReference type="EMBL" id="CAG6734117.1"/>
    </source>
</evidence>
<dbReference type="EMBL" id="HBUF01564489">
    <property type="protein sequence ID" value="CAG6763863.1"/>
    <property type="molecule type" value="Transcribed_RNA"/>
</dbReference>
<organism evidence="1">
    <name type="scientific">Cacopsylla melanoneura</name>
    <dbReference type="NCBI Taxonomy" id="428564"/>
    <lineage>
        <taxon>Eukaryota</taxon>
        <taxon>Metazoa</taxon>
        <taxon>Ecdysozoa</taxon>
        <taxon>Arthropoda</taxon>
        <taxon>Hexapoda</taxon>
        <taxon>Insecta</taxon>
        <taxon>Pterygota</taxon>
        <taxon>Neoptera</taxon>
        <taxon>Paraneoptera</taxon>
        <taxon>Hemiptera</taxon>
        <taxon>Sternorrhyncha</taxon>
        <taxon>Psylloidea</taxon>
        <taxon>Psyllidae</taxon>
        <taxon>Psyllinae</taxon>
        <taxon>Cacopsylla</taxon>
    </lineage>
</organism>
<sequence>MLQCYKYNKLRINLYLHFCRLCSYSLNLCVTMRCGHRSSVTEDDRDMVLNISENTLFSVEFDLDKDNLLESPSIEFETDGVFETAALSVTSVCVGCLSPTSDV</sequence>
<dbReference type="EMBL" id="HBUF01391832">
    <property type="protein sequence ID" value="CAG6734116.1"/>
    <property type="molecule type" value="Transcribed_RNA"/>
</dbReference>
<dbReference type="EMBL" id="HBUF01564490">
    <property type="protein sequence ID" value="CAG6763864.1"/>
    <property type="molecule type" value="Transcribed_RNA"/>
</dbReference>
<dbReference type="EMBL" id="HBUF01564491">
    <property type="protein sequence ID" value="CAG6763865.1"/>
    <property type="molecule type" value="Transcribed_RNA"/>
</dbReference>